<dbReference type="RefSeq" id="WP_279728918.1">
    <property type="nucleotide sequence ID" value="NZ_JAOCKX010000005.1"/>
</dbReference>
<protein>
    <recommendedName>
        <fullName evidence="1">GIY-YIG catalytic domain-containing protein</fullName>
    </recommendedName>
</protein>
<dbReference type="Pfam" id="PF20815">
    <property type="entry name" value="GIY_YIG_2"/>
    <property type="match status" value="1"/>
</dbReference>
<evidence type="ECO:0000259" key="1">
    <source>
        <dbReference type="Pfam" id="PF20815"/>
    </source>
</evidence>
<dbReference type="InterPro" id="IPR049311">
    <property type="entry name" value="GIY_YIG_cat"/>
</dbReference>
<accession>A0AA42WU63</accession>
<feature type="domain" description="GIY-YIG catalytic" evidence="1">
    <location>
        <begin position="38"/>
        <end position="164"/>
    </location>
</feature>
<gene>
    <name evidence="2" type="ORF">N5J77_05650</name>
</gene>
<name>A0AA42WU63_SPHYA</name>
<comment type="caution">
    <text evidence="2">The sequence shown here is derived from an EMBL/GenBank/DDBJ whole genome shotgun (WGS) entry which is preliminary data.</text>
</comment>
<organism evidence="2 3">
    <name type="scientific">Sphingobium yanoikuyae</name>
    <name type="common">Sphingomonas yanoikuyae</name>
    <dbReference type="NCBI Taxonomy" id="13690"/>
    <lineage>
        <taxon>Bacteria</taxon>
        <taxon>Pseudomonadati</taxon>
        <taxon>Pseudomonadota</taxon>
        <taxon>Alphaproteobacteria</taxon>
        <taxon>Sphingomonadales</taxon>
        <taxon>Sphingomonadaceae</taxon>
        <taxon>Sphingobium</taxon>
    </lineage>
</organism>
<dbReference type="Proteomes" id="UP001162318">
    <property type="component" value="Unassembled WGS sequence"/>
</dbReference>
<proteinExistence type="predicted"/>
<sequence>MTALPSADRRPVSDLPELHGAGLYAFYLNDPEQLAPIETGENGLVYIGMTQDDLHVRNHLLHQISGFSTLRRSFGALLKTRLNLVAIARGRGSSESNFRNYCFTPDGEQRLSQWMADHLLAVQWTADRDAVKAMETMLIQRHCPPLNLMENPANRWRRHVMDRRALCAAEARAGYRAA</sequence>
<evidence type="ECO:0000313" key="2">
    <source>
        <dbReference type="EMBL" id="MDH2130601.1"/>
    </source>
</evidence>
<dbReference type="EMBL" id="JAOCKX010000005">
    <property type="protein sequence ID" value="MDH2130601.1"/>
    <property type="molecule type" value="Genomic_DNA"/>
</dbReference>
<dbReference type="AlphaFoldDB" id="A0AA42WU63"/>
<evidence type="ECO:0000313" key="3">
    <source>
        <dbReference type="Proteomes" id="UP001162318"/>
    </source>
</evidence>
<reference evidence="2" key="1">
    <citation type="submission" date="2022-09" db="EMBL/GenBank/DDBJ databases">
        <title>Intensive care unit water sources are persistently colonized with multi-drug resistant bacteria and are the site of extensive horizontal gene transfer of antibiotic resistance genes.</title>
        <authorList>
            <person name="Diorio-Toth L."/>
        </authorList>
    </citation>
    <scope>NUCLEOTIDE SEQUENCE</scope>
    <source>
        <strain evidence="2">GD03659</strain>
    </source>
</reference>